<dbReference type="Gene3D" id="2.60.40.1120">
    <property type="entry name" value="Carboxypeptidase-like, regulatory domain"/>
    <property type="match status" value="1"/>
</dbReference>
<keyword evidence="5 9" id="KW-0798">TonB box</keyword>
<dbReference type="Pfam" id="PF00593">
    <property type="entry name" value="TonB_dep_Rec_b-barrel"/>
    <property type="match status" value="1"/>
</dbReference>
<dbReference type="FunFam" id="2.170.130.10:FF:000008">
    <property type="entry name" value="SusC/RagA family TonB-linked outer membrane protein"/>
    <property type="match status" value="1"/>
</dbReference>
<evidence type="ECO:0000256" key="9">
    <source>
        <dbReference type="RuleBase" id="RU003357"/>
    </source>
</evidence>
<organism evidence="12 13">
    <name type="scientific">Xanthocytophaga flava</name>
    <dbReference type="NCBI Taxonomy" id="3048013"/>
    <lineage>
        <taxon>Bacteria</taxon>
        <taxon>Pseudomonadati</taxon>
        <taxon>Bacteroidota</taxon>
        <taxon>Cytophagia</taxon>
        <taxon>Cytophagales</taxon>
        <taxon>Rhodocytophagaceae</taxon>
        <taxon>Xanthocytophaga</taxon>
    </lineage>
</organism>
<evidence type="ECO:0000313" key="12">
    <source>
        <dbReference type="EMBL" id="MDJ1485490.1"/>
    </source>
</evidence>
<reference evidence="12" key="1">
    <citation type="submission" date="2023-05" db="EMBL/GenBank/DDBJ databases">
        <authorList>
            <person name="Zhang X."/>
        </authorList>
    </citation>
    <scope>NUCLEOTIDE SEQUENCE</scope>
    <source>
        <strain evidence="12">YF14B1</strain>
    </source>
</reference>
<dbReference type="SUPFAM" id="SSF56935">
    <property type="entry name" value="Porins"/>
    <property type="match status" value="1"/>
</dbReference>
<dbReference type="NCBIfam" id="TIGR04057">
    <property type="entry name" value="SusC_RagA_signa"/>
    <property type="match status" value="1"/>
</dbReference>
<keyword evidence="2 8" id="KW-0813">Transport</keyword>
<dbReference type="InterPro" id="IPR039426">
    <property type="entry name" value="TonB-dep_rcpt-like"/>
</dbReference>
<protein>
    <submittedName>
        <fullName evidence="12">TonB-dependent receptor</fullName>
    </submittedName>
</protein>
<accession>A0AAE3QU36</accession>
<dbReference type="Gene3D" id="2.40.170.20">
    <property type="entry name" value="TonB-dependent receptor, beta-barrel domain"/>
    <property type="match status" value="1"/>
</dbReference>
<dbReference type="AlphaFoldDB" id="A0AAE3QU36"/>
<dbReference type="NCBIfam" id="TIGR04056">
    <property type="entry name" value="OMP_RagA_SusC"/>
    <property type="match status" value="1"/>
</dbReference>
<evidence type="ECO:0000256" key="7">
    <source>
        <dbReference type="ARBA" id="ARBA00023237"/>
    </source>
</evidence>
<keyword evidence="6 8" id="KW-0472">Membrane</keyword>
<keyword evidence="4 8" id="KW-0812">Transmembrane</keyword>
<dbReference type="InterPro" id="IPR023997">
    <property type="entry name" value="TonB-dep_OMP_SusC/RagA_CS"/>
</dbReference>
<name>A0AAE3QU36_9BACT</name>
<evidence type="ECO:0000256" key="5">
    <source>
        <dbReference type="ARBA" id="ARBA00023077"/>
    </source>
</evidence>
<dbReference type="InterPro" id="IPR000531">
    <property type="entry name" value="Beta-barrel_TonB"/>
</dbReference>
<evidence type="ECO:0000256" key="3">
    <source>
        <dbReference type="ARBA" id="ARBA00022452"/>
    </source>
</evidence>
<evidence type="ECO:0000256" key="2">
    <source>
        <dbReference type="ARBA" id="ARBA00022448"/>
    </source>
</evidence>
<proteinExistence type="inferred from homology"/>
<evidence type="ECO:0000313" key="13">
    <source>
        <dbReference type="Proteomes" id="UP001241110"/>
    </source>
</evidence>
<keyword evidence="12" id="KW-0675">Receptor</keyword>
<dbReference type="RefSeq" id="WP_313988128.1">
    <property type="nucleotide sequence ID" value="NZ_JASJOS010000020.1"/>
</dbReference>
<feature type="domain" description="TonB-dependent receptor plug" evidence="11">
    <location>
        <begin position="230"/>
        <end position="336"/>
    </location>
</feature>
<dbReference type="InterPro" id="IPR023996">
    <property type="entry name" value="TonB-dep_OMP_SusC/RagA"/>
</dbReference>
<dbReference type="Proteomes" id="UP001241110">
    <property type="component" value="Unassembled WGS sequence"/>
</dbReference>
<dbReference type="Gene3D" id="2.170.130.10">
    <property type="entry name" value="TonB-dependent receptor, plug domain"/>
    <property type="match status" value="1"/>
</dbReference>
<evidence type="ECO:0000256" key="1">
    <source>
        <dbReference type="ARBA" id="ARBA00004571"/>
    </source>
</evidence>
<evidence type="ECO:0000259" key="11">
    <source>
        <dbReference type="Pfam" id="PF07715"/>
    </source>
</evidence>
<dbReference type="InterPro" id="IPR036942">
    <property type="entry name" value="Beta-barrel_TonB_sf"/>
</dbReference>
<evidence type="ECO:0000256" key="6">
    <source>
        <dbReference type="ARBA" id="ARBA00023136"/>
    </source>
</evidence>
<keyword evidence="3 8" id="KW-1134">Transmembrane beta strand</keyword>
<dbReference type="SUPFAM" id="SSF49464">
    <property type="entry name" value="Carboxypeptidase regulatory domain-like"/>
    <property type="match status" value="1"/>
</dbReference>
<dbReference type="InterPro" id="IPR008969">
    <property type="entry name" value="CarboxyPept-like_regulatory"/>
</dbReference>
<comment type="subcellular location">
    <subcellularLocation>
        <location evidence="1 8">Cell outer membrane</location>
        <topology evidence="1 8">Multi-pass membrane protein</topology>
    </subcellularLocation>
</comment>
<gene>
    <name evidence="12" type="ORF">QNI16_33680</name>
</gene>
<dbReference type="InterPro" id="IPR012910">
    <property type="entry name" value="Plug_dom"/>
</dbReference>
<evidence type="ECO:0000259" key="10">
    <source>
        <dbReference type="Pfam" id="PF00593"/>
    </source>
</evidence>
<evidence type="ECO:0000256" key="8">
    <source>
        <dbReference type="PROSITE-ProRule" id="PRU01360"/>
    </source>
</evidence>
<comment type="similarity">
    <text evidence="8 9">Belongs to the TonB-dependent receptor family.</text>
</comment>
<feature type="domain" description="TonB-dependent receptor-like beta-barrel" evidence="10">
    <location>
        <begin position="554"/>
        <end position="1080"/>
    </location>
</feature>
<dbReference type="EMBL" id="JASJOS010000020">
    <property type="protein sequence ID" value="MDJ1485490.1"/>
    <property type="molecule type" value="Genomic_DNA"/>
</dbReference>
<dbReference type="Pfam" id="PF13715">
    <property type="entry name" value="CarbopepD_reg_2"/>
    <property type="match status" value="1"/>
</dbReference>
<keyword evidence="7 8" id="KW-0998">Cell outer membrane</keyword>
<sequence>MHFSLHPSLLWIIMRITVIQLLIAICFASIASATDSKAQSVLEQKVSIHVENQTVESVLARIEKQANVRFSYQTNVFASRERITLSVTDEQLSTLLNKILLPLQVYYEAINDKRIILHKQPSGSSLIEQSSNMLAEAVHVVSGKVTDENNAGIPGVSVSIKGTTVGTSTDKDGNYTLSAPDGSGTLVFSFIGYATEEIAIGNRTSVNITLVPDIKALNEVVVVGYGTQKKIDVTGAVANVSGEELLKAPVNNALQGLQGKVAGVNIFLNSGSPTGSPRVVIRGAGSINSTLSPLYVVDGVVMEDIRFLNPNDIESIDVLKDASSAAIYGARGANGVILVTTKRGTKKEGISVGYDGYISIGQLRKKMDLLNAKEWMEVVKTGMEHTSKYRPGQTATFTANDPRLFDASGNPLYDTDWQKEATRTAVSYNHQISIQQGGQNSSFGAFLNYSRMEGIMLNSWLNRLNGKIAFDANPKKWLSIGMNVLANYTVENEAEEGGGHQMPRRTMIEMPPIFPVKFPDGTWSNSSMVTDDYRLEGMANPVHVLETQERGRKRTQLFGNLFTTFHILPGLDLRTQFGFDKHNRNFQEYYPTDLLNISSPLGRAYLETQQVNYWQEETYLTYNKTLAEVHRVNAMLGLSWQERTYQQNSIQAEGFSDNFFKYNRIQAASKPGAPNSDFDKWAMNSYFVRAGYTYADKYLVTLTGRVDGSSRFGANNKYGFFPSLGVGWVLSNEPFLQGLSSIDELKLRSSIGVTGNTEIPSYGSLATVASGTVLINGNRASDSYVTRLANPNLKWERTRTFDVGVNLSMFKSRLSVELDYYHKLTTDLLLDRPVPHTTGFQTVRDNIGSVSNRGFEVLLTGAIVRGGKFSWQSSLNFNYNKNRIEKLGENNEDIESGPYWVSGSQTILRVGESLSSFWGYERLGTWSTAEADEAAERGYLPGEAKRSVAKKILGKGLPDWTGSFINNFTYGNFDLSVNLQFVYGVDILQQFYHSTEDRSGIANGLRSILTKGWTPERQNTMVQEIRNQAYAGQNSEIDSHWLADGSYLRVNAITAGYNFSSDLLTRLHLKTLRVYASVQNAFVFHSKDFQGYDPEATSWSDQQWGQNMVFFQYPKPRTFTLGVNVKF</sequence>
<dbReference type="PROSITE" id="PS52016">
    <property type="entry name" value="TONB_DEPENDENT_REC_3"/>
    <property type="match status" value="1"/>
</dbReference>
<evidence type="ECO:0000256" key="4">
    <source>
        <dbReference type="ARBA" id="ARBA00022692"/>
    </source>
</evidence>
<comment type="caution">
    <text evidence="12">The sequence shown here is derived from an EMBL/GenBank/DDBJ whole genome shotgun (WGS) entry which is preliminary data.</text>
</comment>
<dbReference type="Pfam" id="PF07715">
    <property type="entry name" value="Plug"/>
    <property type="match status" value="1"/>
</dbReference>
<dbReference type="GO" id="GO:0009279">
    <property type="term" value="C:cell outer membrane"/>
    <property type="evidence" value="ECO:0007669"/>
    <property type="project" value="UniProtKB-SubCell"/>
</dbReference>
<dbReference type="InterPro" id="IPR037066">
    <property type="entry name" value="Plug_dom_sf"/>
</dbReference>